<sequence length="49" mass="5505">MSWLDNAYMVIRVVMGFLIGNFLSCHFYVQAVLVFVILAVAHCLLLSEG</sequence>
<evidence type="ECO:0000313" key="2">
    <source>
        <dbReference type="EMBL" id="MBX62906.1"/>
    </source>
</evidence>
<evidence type="ECO:0000256" key="1">
    <source>
        <dbReference type="SAM" id="Phobius"/>
    </source>
</evidence>
<dbReference type="EMBL" id="GGEC01082422">
    <property type="protein sequence ID" value="MBX62906.1"/>
    <property type="molecule type" value="Transcribed_RNA"/>
</dbReference>
<reference evidence="2" key="1">
    <citation type="submission" date="2018-02" db="EMBL/GenBank/DDBJ databases">
        <title>Rhizophora mucronata_Transcriptome.</title>
        <authorList>
            <person name="Meera S.P."/>
            <person name="Sreeshan A."/>
            <person name="Augustine A."/>
        </authorList>
    </citation>
    <scope>NUCLEOTIDE SEQUENCE</scope>
    <source>
        <tissue evidence="2">Leaf</tissue>
    </source>
</reference>
<protein>
    <submittedName>
        <fullName evidence="2">Uncharacterized protein</fullName>
    </submittedName>
</protein>
<feature type="transmembrane region" description="Helical" evidence="1">
    <location>
        <begin position="27"/>
        <end position="46"/>
    </location>
</feature>
<keyword evidence="1" id="KW-1133">Transmembrane helix</keyword>
<dbReference type="AlphaFoldDB" id="A0A2P2Q7D1"/>
<accession>A0A2P2Q7D1</accession>
<proteinExistence type="predicted"/>
<name>A0A2P2Q7D1_RHIMU</name>
<organism evidence="2">
    <name type="scientific">Rhizophora mucronata</name>
    <name type="common">Asiatic mangrove</name>
    <dbReference type="NCBI Taxonomy" id="61149"/>
    <lineage>
        <taxon>Eukaryota</taxon>
        <taxon>Viridiplantae</taxon>
        <taxon>Streptophyta</taxon>
        <taxon>Embryophyta</taxon>
        <taxon>Tracheophyta</taxon>
        <taxon>Spermatophyta</taxon>
        <taxon>Magnoliopsida</taxon>
        <taxon>eudicotyledons</taxon>
        <taxon>Gunneridae</taxon>
        <taxon>Pentapetalae</taxon>
        <taxon>rosids</taxon>
        <taxon>fabids</taxon>
        <taxon>Malpighiales</taxon>
        <taxon>Rhizophoraceae</taxon>
        <taxon>Rhizophora</taxon>
    </lineage>
</organism>
<keyword evidence="1" id="KW-0812">Transmembrane</keyword>
<keyword evidence="1" id="KW-0472">Membrane</keyword>